<dbReference type="PROSITE" id="PS51186">
    <property type="entry name" value="GNAT"/>
    <property type="match status" value="1"/>
</dbReference>
<dbReference type="SUPFAM" id="SSF55729">
    <property type="entry name" value="Acyl-CoA N-acyltransferases (Nat)"/>
    <property type="match status" value="1"/>
</dbReference>
<dbReference type="GO" id="GO:0008080">
    <property type="term" value="F:N-acetyltransferase activity"/>
    <property type="evidence" value="ECO:0007669"/>
    <property type="project" value="UniProtKB-ARBA"/>
</dbReference>
<proteinExistence type="inferred from homology"/>
<evidence type="ECO:0000313" key="6">
    <source>
        <dbReference type="Proteomes" id="UP000608890"/>
    </source>
</evidence>
<dbReference type="InterPro" id="IPR000182">
    <property type="entry name" value="GNAT_dom"/>
</dbReference>
<dbReference type="PANTHER" id="PTHR10545">
    <property type="entry name" value="DIAMINE N-ACETYLTRANSFERASE"/>
    <property type="match status" value="1"/>
</dbReference>
<dbReference type="AlphaFoldDB" id="A0A917X081"/>
<keyword evidence="2" id="KW-0808">Transferase</keyword>
<feature type="domain" description="N-acetyltransferase" evidence="4">
    <location>
        <begin position="16"/>
        <end position="176"/>
    </location>
</feature>
<reference evidence="5" key="2">
    <citation type="submission" date="2020-09" db="EMBL/GenBank/DDBJ databases">
        <authorList>
            <person name="Sun Q."/>
            <person name="Zhou Y."/>
        </authorList>
    </citation>
    <scope>NUCLEOTIDE SEQUENCE</scope>
    <source>
        <strain evidence="5">CGMCC 4.7312</strain>
    </source>
</reference>
<keyword evidence="3" id="KW-0012">Acyltransferase</keyword>
<organism evidence="5 6">
    <name type="scientific">Micromonospora sonchi</name>
    <dbReference type="NCBI Taxonomy" id="1763543"/>
    <lineage>
        <taxon>Bacteria</taxon>
        <taxon>Bacillati</taxon>
        <taxon>Actinomycetota</taxon>
        <taxon>Actinomycetes</taxon>
        <taxon>Micromonosporales</taxon>
        <taxon>Micromonosporaceae</taxon>
        <taxon>Micromonospora</taxon>
    </lineage>
</organism>
<dbReference type="PANTHER" id="PTHR10545:SF29">
    <property type="entry name" value="GH14572P-RELATED"/>
    <property type="match status" value="1"/>
</dbReference>
<comment type="caution">
    <text evidence="5">The sequence shown here is derived from an EMBL/GenBank/DDBJ whole genome shotgun (WGS) entry which is preliminary data.</text>
</comment>
<keyword evidence="6" id="KW-1185">Reference proteome</keyword>
<dbReference type="Pfam" id="PF00583">
    <property type="entry name" value="Acetyltransf_1"/>
    <property type="match status" value="1"/>
</dbReference>
<gene>
    <name evidence="5" type="ORF">GCM10011608_34340</name>
</gene>
<evidence type="ECO:0000256" key="1">
    <source>
        <dbReference type="ARBA" id="ARBA00008694"/>
    </source>
</evidence>
<reference evidence="5" key="1">
    <citation type="journal article" date="2014" name="Int. J. Syst. Evol. Microbiol.">
        <title>Complete genome sequence of Corynebacterium casei LMG S-19264T (=DSM 44701T), isolated from a smear-ripened cheese.</title>
        <authorList>
            <consortium name="US DOE Joint Genome Institute (JGI-PGF)"/>
            <person name="Walter F."/>
            <person name="Albersmeier A."/>
            <person name="Kalinowski J."/>
            <person name="Ruckert C."/>
        </authorList>
    </citation>
    <scope>NUCLEOTIDE SEQUENCE</scope>
    <source>
        <strain evidence="5">CGMCC 4.7312</strain>
    </source>
</reference>
<dbReference type="Gene3D" id="3.40.630.30">
    <property type="match status" value="1"/>
</dbReference>
<evidence type="ECO:0000259" key="4">
    <source>
        <dbReference type="PROSITE" id="PS51186"/>
    </source>
</evidence>
<dbReference type="Proteomes" id="UP000608890">
    <property type="component" value="Unassembled WGS sequence"/>
</dbReference>
<comment type="similarity">
    <text evidence="1">Belongs to the acetyltransferase family.</text>
</comment>
<protein>
    <submittedName>
        <fullName evidence="5">N-acetyltransferase</fullName>
    </submittedName>
</protein>
<dbReference type="InterPro" id="IPR051016">
    <property type="entry name" value="Diverse_Substrate_AcTransf"/>
</dbReference>
<sequence>MVKVGRVSESVALGQLVIRPAEPADIEVLHRFIVELTVAEEFPGEVTAEPADLMPALFGSRPVAEAMVATIDDEPIGFALYYPTYSTVVGRTGIHLDDLYVRPEHRGAGVGRALLAHLAGLAVRRGGGRLEWWVMHTNDPALRFYRRLQARTVDEIDVLRLDGEPLHALAAEAPDRFDIQQPV</sequence>
<evidence type="ECO:0000256" key="3">
    <source>
        <dbReference type="ARBA" id="ARBA00023315"/>
    </source>
</evidence>
<evidence type="ECO:0000313" key="5">
    <source>
        <dbReference type="EMBL" id="GGM46759.1"/>
    </source>
</evidence>
<dbReference type="InterPro" id="IPR016181">
    <property type="entry name" value="Acyl_CoA_acyltransferase"/>
</dbReference>
<dbReference type="CDD" id="cd04301">
    <property type="entry name" value="NAT_SF"/>
    <property type="match status" value="1"/>
</dbReference>
<dbReference type="FunFam" id="3.40.630.30:FF:000064">
    <property type="entry name" value="GNAT family acetyltransferase"/>
    <property type="match status" value="1"/>
</dbReference>
<evidence type="ECO:0000256" key="2">
    <source>
        <dbReference type="ARBA" id="ARBA00022679"/>
    </source>
</evidence>
<dbReference type="EMBL" id="BMNB01000015">
    <property type="protein sequence ID" value="GGM46759.1"/>
    <property type="molecule type" value="Genomic_DNA"/>
</dbReference>
<accession>A0A917X081</accession>
<name>A0A917X081_9ACTN</name>